<feature type="compositionally biased region" description="Basic and acidic residues" evidence="1">
    <location>
        <begin position="819"/>
        <end position="837"/>
    </location>
</feature>
<feature type="region of interest" description="Disordered" evidence="1">
    <location>
        <begin position="904"/>
        <end position="932"/>
    </location>
</feature>
<feature type="compositionally biased region" description="Polar residues" evidence="1">
    <location>
        <begin position="652"/>
        <end position="669"/>
    </location>
</feature>
<feature type="compositionally biased region" description="Polar residues" evidence="1">
    <location>
        <begin position="151"/>
        <end position="160"/>
    </location>
</feature>
<name>A0A078AM13_STYLE</name>
<feature type="compositionally biased region" description="Polar residues" evidence="1">
    <location>
        <begin position="173"/>
        <end position="188"/>
    </location>
</feature>
<gene>
    <name evidence="2" type="primary">Contig18482.g19627</name>
    <name evidence="2" type="ORF">STYLEM_12311</name>
</gene>
<evidence type="ECO:0000313" key="2">
    <source>
        <dbReference type="EMBL" id="CDW83269.1"/>
    </source>
</evidence>
<feature type="compositionally biased region" description="Polar residues" evidence="1">
    <location>
        <begin position="558"/>
        <end position="569"/>
    </location>
</feature>
<feature type="region of interest" description="Disordered" evidence="1">
    <location>
        <begin position="548"/>
        <end position="576"/>
    </location>
</feature>
<reference evidence="2 3" key="1">
    <citation type="submission" date="2014-06" db="EMBL/GenBank/DDBJ databases">
        <authorList>
            <person name="Swart Estienne"/>
        </authorList>
    </citation>
    <scope>NUCLEOTIDE SEQUENCE [LARGE SCALE GENOMIC DNA]</scope>
    <source>
        <strain evidence="2 3">130c</strain>
    </source>
</reference>
<dbReference type="AlphaFoldDB" id="A0A078AM13"/>
<proteinExistence type="predicted"/>
<feature type="region of interest" description="Disordered" evidence="1">
    <location>
        <begin position="1015"/>
        <end position="1037"/>
    </location>
</feature>
<evidence type="ECO:0000313" key="3">
    <source>
        <dbReference type="Proteomes" id="UP000039865"/>
    </source>
</evidence>
<feature type="compositionally biased region" description="Low complexity" evidence="1">
    <location>
        <begin position="838"/>
        <end position="850"/>
    </location>
</feature>
<feature type="region of interest" description="Disordered" evidence="1">
    <location>
        <begin position="482"/>
        <end position="502"/>
    </location>
</feature>
<dbReference type="Proteomes" id="UP000039865">
    <property type="component" value="Unassembled WGS sequence"/>
</dbReference>
<keyword evidence="3" id="KW-1185">Reference proteome</keyword>
<feature type="compositionally biased region" description="Low complexity" evidence="1">
    <location>
        <begin position="922"/>
        <end position="932"/>
    </location>
</feature>
<dbReference type="EMBL" id="CCKQ01011700">
    <property type="protein sequence ID" value="CDW83269.1"/>
    <property type="molecule type" value="Genomic_DNA"/>
</dbReference>
<feature type="region of interest" description="Disordered" evidence="1">
    <location>
        <begin position="151"/>
        <end position="188"/>
    </location>
</feature>
<feature type="compositionally biased region" description="Polar residues" evidence="1">
    <location>
        <begin position="790"/>
        <end position="817"/>
    </location>
</feature>
<sequence>MLKPQTASHQTLITPVQNYHPKHHLVQNQKYSNSQNQIKYLQHGYENITNEAENYDQPAAEKKIKKKVQVINILKKITGKPRDQQLNLDNISDNQSIYNTVDRQGSFHEGFATVSHKKYNSNIASEISHNYNSNNQYQLQYSATGVSNQGKNFSQINNKPNKPPIQHTEQKQKQNFIPSNNRSNFEHQQPVFNNTIIIPEKGNDSPNMQMKKFGQHKRSETAIELHMNPQQQLFYKKQGFIGGQQQEENQSIKSILKKIAHQNQNNQISQLQPRSMSNDRSQPQQFRNINFNAGYTYTQTDHQNLSNGQSPTNFMISKSRIQSEIQSQNNDQVPYMTLKVKAKPSIITTNNGGSLRQSMTHQVSKERIITQKTFDKNINMPRIETSATPIIINTKIIANMPSLNRQSTVASALKRNDSYQKNLQNNAYFQEGASQTPVSGGSSFIKGSKNQTYNVNTSGFQNALTLKKEHSDQFFPSIKQQKTQLTDQSSQIPKIKYPNSSQYTNQMSQDFGNDQDTANEMIDNYFNGNQSQGVNKNNYHKMITKLVQKQPTHHQRNYSHQIEQSSSAGPNGGSLKEKLNLENQIKLNVNLQNKVLNTRNEDIQGKIQNIIQTIQAKQSQQDQKNQLEIAPIFKLPASTNQSQNIDREDESPYNNQMNQPRKVQSSETVEENYSPTTQETAMFKNNVIKSYQTELMTELTPQYQMKVGGNQLNSVLQIAQFKESLEKQSTQMSSNHQNFSRHNSGQMLPFIASVGSSQIKLAQNMLPQNSGISNSGYQQILQKMIGMRDSSGNKNPLENSLKSSHPNVNSNKQNSKLGNGEKKTTSLIKEDSNEEKSSSNSNSNQEIIIDPKVKPIQKQDLFTKQLKQFLKTKHARQKTAQLLPIFGRIQNNLIEKRYNEDLDLKTTRDQQTQRENAEKSESNQVNQSQSQLQSFRVLTNLESDRMRDSLYELLASDNTTARVEKKKSTRQADKNKFWLLDSSRFDQAIEQQKLQKLKEDQLSDEQDLNMSDTVVFDKDSSSNDTPPNKGAKGKVQKFKEKEVKKSEEKVLVVKQETVEPVLKSQNTVVNQSNKSFAKSIIEPPSSRQAQVRSSINERENESNFITIEAQDDLDETNTQSENQQSMIVNQLLTHTKNSIDSHNFQIRIEETINEIYKRLNVDVSEKILLYPKFKLPALDNFFQPSYYDIIYVQSSQYTKDYPSLEGHFNFDE</sequence>
<dbReference type="InParanoid" id="A0A078AM13"/>
<feature type="region of interest" description="Disordered" evidence="1">
    <location>
        <begin position="638"/>
        <end position="669"/>
    </location>
</feature>
<accession>A0A078AM13</accession>
<feature type="region of interest" description="Disordered" evidence="1">
    <location>
        <begin position="788"/>
        <end position="851"/>
    </location>
</feature>
<evidence type="ECO:0000256" key="1">
    <source>
        <dbReference type="SAM" id="MobiDB-lite"/>
    </source>
</evidence>
<protein>
    <submittedName>
        <fullName evidence="2">Uncharacterized protein</fullName>
    </submittedName>
</protein>
<organism evidence="2 3">
    <name type="scientific">Stylonychia lemnae</name>
    <name type="common">Ciliate</name>
    <dbReference type="NCBI Taxonomy" id="5949"/>
    <lineage>
        <taxon>Eukaryota</taxon>
        <taxon>Sar</taxon>
        <taxon>Alveolata</taxon>
        <taxon>Ciliophora</taxon>
        <taxon>Intramacronucleata</taxon>
        <taxon>Spirotrichea</taxon>
        <taxon>Stichotrichia</taxon>
        <taxon>Sporadotrichida</taxon>
        <taxon>Oxytrichidae</taxon>
        <taxon>Stylonychinae</taxon>
        <taxon>Stylonychia</taxon>
    </lineage>
</organism>
<feature type="compositionally biased region" description="Basic and acidic residues" evidence="1">
    <location>
        <begin position="904"/>
        <end position="921"/>
    </location>
</feature>